<protein>
    <recommendedName>
        <fullName evidence="4">CBS domain-containing protein</fullName>
    </recommendedName>
</protein>
<gene>
    <name evidence="2" type="ORF">TRITD_2Av1G216890</name>
</gene>
<evidence type="ECO:0000313" key="3">
    <source>
        <dbReference type="Proteomes" id="UP000324705"/>
    </source>
</evidence>
<keyword evidence="3" id="KW-1185">Reference proteome</keyword>
<organism evidence="2 3">
    <name type="scientific">Triticum turgidum subsp. durum</name>
    <name type="common">Durum wheat</name>
    <name type="synonym">Triticum durum</name>
    <dbReference type="NCBI Taxonomy" id="4567"/>
    <lineage>
        <taxon>Eukaryota</taxon>
        <taxon>Viridiplantae</taxon>
        <taxon>Streptophyta</taxon>
        <taxon>Embryophyta</taxon>
        <taxon>Tracheophyta</taxon>
        <taxon>Spermatophyta</taxon>
        <taxon>Magnoliopsida</taxon>
        <taxon>Liliopsida</taxon>
        <taxon>Poales</taxon>
        <taxon>Poaceae</taxon>
        <taxon>BOP clade</taxon>
        <taxon>Pooideae</taxon>
        <taxon>Triticodae</taxon>
        <taxon>Triticeae</taxon>
        <taxon>Triticinae</taxon>
        <taxon>Triticum</taxon>
    </lineage>
</organism>
<accession>A0A9R1NZS7</accession>
<dbReference type="AlphaFoldDB" id="A0A9R1NZS7"/>
<evidence type="ECO:0000313" key="2">
    <source>
        <dbReference type="EMBL" id="VAH33992.1"/>
    </source>
</evidence>
<feature type="region of interest" description="Disordered" evidence="1">
    <location>
        <begin position="1"/>
        <end position="58"/>
    </location>
</feature>
<dbReference type="Proteomes" id="UP000324705">
    <property type="component" value="Chromosome 2A"/>
</dbReference>
<dbReference type="EMBL" id="LT934113">
    <property type="protein sequence ID" value="VAH33992.1"/>
    <property type="molecule type" value="Genomic_DNA"/>
</dbReference>
<reference evidence="2 3" key="1">
    <citation type="submission" date="2017-09" db="EMBL/GenBank/DDBJ databases">
        <authorList>
            <consortium name="International Durum Wheat Genome Sequencing Consortium (IDWGSC)"/>
            <person name="Milanesi L."/>
        </authorList>
    </citation>
    <scope>NUCLEOTIDE SEQUENCE [LARGE SCALE GENOMIC DNA]</scope>
    <source>
        <strain evidence="3">cv. Svevo</strain>
    </source>
</reference>
<dbReference type="SUPFAM" id="SSF54631">
    <property type="entry name" value="CBS-domain pair"/>
    <property type="match status" value="1"/>
</dbReference>
<sequence length="138" mass="14064">MPMAAPQTRRHQAAFLRSKPPAPVPANGKAGATNGKPAAASSKPNSPASPAQAPPTSSLLERTVKQLRLAKAMTLPEATAVSEACRRMAARRADAALLTDSKGVLSGIVTAEVRNSSQGNINFKLQGNDNAILGAGAG</sequence>
<dbReference type="Gene3D" id="3.10.580.10">
    <property type="entry name" value="CBS-domain"/>
    <property type="match status" value="1"/>
</dbReference>
<evidence type="ECO:0000256" key="1">
    <source>
        <dbReference type="SAM" id="MobiDB-lite"/>
    </source>
</evidence>
<dbReference type="Gramene" id="TRITD2Av1G216890.1">
    <property type="protein sequence ID" value="TRITD2Av1G216890.1"/>
    <property type="gene ID" value="TRITD2Av1G216890"/>
</dbReference>
<feature type="compositionally biased region" description="Low complexity" evidence="1">
    <location>
        <begin position="37"/>
        <end position="58"/>
    </location>
</feature>
<name>A0A9R1NZS7_TRITD</name>
<dbReference type="InterPro" id="IPR046342">
    <property type="entry name" value="CBS_dom_sf"/>
</dbReference>
<evidence type="ECO:0008006" key="4">
    <source>
        <dbReference type="Google" id="ProtNLM"/>
    </source>
</evidence>
<proteinExistence type="predicted"/>